<accession>A0A4Z2CUU2</accession>
<keyword evidence="2" id="KW-1185">Reference proteome</keyword>
<sequence length="168" mass="20089">MKEMNSSQEMQMDTIKDFTNYHYIKRRKFDEQYAIDSLNAQYMHLNYDNKKEYQFEERRHQKVYDQYESQPSTSANCRINLSINTSTDNNNEEKVKSSPIQNITDGKATNQFICPVCQCEIETDELENHFNYEFEKMQNFTINLPTECTTSNEFKVYSLLNIFSSIWI</sequence>
<dbReference type="AlphaFoldDB" id="A0A4Z2CUU2"/>
<comment type="caution">
    <text evidence="1">The sequence shown here is derived from an EMBL/GenBank/DDBJ whole genome shotgun (WGS) entry which is preliminary data.</text>
</comment>
<organism evidence="1 2">
    <name type="scientific">Schistosoma japonicum</name>
    <name type="common">Blood fluke</name>
    <dbReference type="NCBI Taxonomy" id="6182"/>
    <lineage>
        <taxon>Eukaryota</taxon>
        <taxon>Metazoa</taxon>
        <taxon>Spiralia</taxon>
        <taxon>Lophotrochozoa</taxon>
        <taxon>Platyhelminthes</taxon>
        <taxon>Trematoda</taxon>
        <taxon>Digenea</taxon>
        <taxon>Strigeidida</taxon>
        <taxon>Schistosomatoidea</taxon>
        <taxon>Schistosomatidae</taxon>
        <taxon>Schistosoma</taxon>
    </lineage>
</organism>
<evidence type="ECO:0000313" key="1">
    <source>
        <dbReference type="EMBL" id="TNN08062.1"/>
    </source>
</evidence>
<protein>
    <submittedName>
        <fullName evidence="1">Uncharacterized protein</fullName>
    </submittedName>
</protein>
<name>A0A4Z2CUU2_SCHJA</name>
<proteinExistence type="predicted"/>
<dbReference type="EMBL" id="SKCS01000416">
    <property type="protein sequence ID" value="TNN08062.1"/>
    <property type="molecule type" value="Genomic_DNA"/>
</dbReference>
<evidence type="ECO:0000313" key="2">
    <source>
        <dbReference type="Proteomes" id="UP000311919"/>
    </source>
</evidence>
<dbReference type="OrthoDB" id="6243168at2759"/>
<dbReference type="Proteomes" id="UP000311919">
    <property type="component" value="Unassembled WGS sequence"/>
</dbReference>
<gene>
    <name evidence="1" type="ORF">EWB00_007341</name>
</gene>
<reference evidence="1 2" key="1">
    <citation type="submission" date="2019-03" db="EMBL/GenBank/DDBJ databases">
        <title>An improved genome assembly of the fluke Schistosoma japonicum.</title>
        <authorList>
            <person name="Hu W."/>
            <person name="Luo F."/>
            <person name="Yin M."/>
            <person name="Mo X."/>
            <person name="Sun C."/>
            <person name="Wu Q."/>
            <person name="Zhu B."/>
            <person name="Xiang M."/>
            <person name="Wang J."/>
            <person name="Wang Y."/>
            <person name="Zhang T."/>
            <person name="Xu B."/>
            <person name="Zheng H."/>
            <person name="Feng Z."/>
        </authorList>
    </citation>
    <scope>NUCLEOTIDE SEQUENCE [LARGE SCALE GENOMIC DNA]</scope>
    <source>
        <strain evidence="1">HuSjv2</strain>
        <tissue evidence="1">Worms</tissue>
    </source>
</reference>